<reference evidence="4" key="1">
    <citation type="journal article" date="2017" name="Nat. Ecol. Evol.">
        <title>Genome expansion and lineage-specific genetic innovations in the forest pathogenic fungi Armillaria.</title>
        <authorList>
            <person name="Sipos G."/>
            <person name="Prasanna A.N."/>
            <person name="Walter M.C."/>
            <person name="O'Connor E."/>
            <person name="Balint B."/>
            <person name="Krizsan K."/>
            <person name="Kiss B."/>
            <person name="Hess J."/>
            <person name="Varga T."/>
            <person name="Slot J."/>
            <person name="Riley R."/>
            <person name="Boka B."/>
            <person name="Rigling D."/>
            <person name="Barry K."/>
            <person name="Lee J."/>
            <person name="Mihaltcheva S."/>
            <person name="LaButti K."/>
            <person name="Lipzen A."/>
            <person name="Waldron R."/>
            <person name="Moloney N.M."/>
            <person name="Sperisen C."/>
            <person name="Kredics L."/>
            <person name="Vagvoelgyi C."/>
            <person name="Patrignani A."/>
            <person name="Fitzpatrick D."/>
            <person name="Nagy I."/>
            <person name="Doyle S."/>
            <person name="Anderson J.B."/>
            <person name="Grigoriev I.V."/>
            <person name="Gueldener U."/>
            <person name="Muensterkoetter M."/>
            <person name="Nagy L.G."/>
        </authorList>
    </citation>
    <scope>NUCLEOTIDE SEQUENCE [LARGE SCALE GENOMIC DNA]</scope>
    <source>
        <strain evidence="4">Ar21-2</strain>
    </source>
</reference>
<dbReference type="InterPro" id="IPR001810">
    <property type="entry name" value="F-box_dom"/>
</dbReference>
<evidence type="ECO:0000313" key="3">
    <source>
        <dbReference type="EMBL" id="PBK86118.1"/>
    </source>
</evidence>
<keyword evidence="4" id="KW-1185">Reference proteome</keyword>
<dbReference type="OrthoDB" id="2688364at2759"/>
<accession>A0A2H3D5Q2</accession>
<dbReference type="EMBL" id="KZ293686">
    <property type="protein sequence ID" value="PBK86118.1"/>
    <property type="molecule type" value="Genomic_DNA"/>
</dbReference>
<name>A0A2H3D5Q2_ARMGA</name>
<organism evidence="3 4">
    <name type="scientific">Armillaria gallica</name>
    <name type="common">Bulbous honey fungus</name>
    <name type="synonym">Armillaria bulbosa</name>
    <dbReference type="NCBI Taxonomy" id="47427"/>
    <lineage>
        <taxon>Eukaryota</taxon>
        <taxon>Fungi</taxon>
        <taxon>Dikarya</taxon>
        <taxon>Basidiomycota</taxon>
        <taxon>Agaricomycotina</taxon>
        <taxon>Agaricomycetes</taxon>
        <taxon>Agaricomycetidae</taxon>
        <taxon>Agaricales</taxon>
        <taxon>Marasmiineae</taxon>
        <taxon>Physalacriaceae</taxon>
        <taxon>Armillaria</taxon>
    </lineage>
</organism>
<proteinExistence type="predicted"/>
<dbReference type="InParanoid" id="A0A2H3D5Q2"/>
<dbReference type="STRING" id="47427.A0A2H3D5Q2"/>
<feature type="compositionally biased region" description="Basic and acidic residues" evidence="1">
    <location>
        <begin position="469"/>
        <end position="478"/>
    </location>
</feature>
<protein>
    <recommendedName>
        <fullName evidence="2">F-box domain-containing protein</fullName>
    </recommendedName>
</protein>
<feature type="domain" description="F-box" evidence="2">
    <location>
        <begin position="102"/>
        <end position="148"/>
    </location>
</feature>
<gene>
    <name evidence="3" type="ORF">ARMGADRAFT_1066723</name>
</gene>
<sequence length="478" mass="54473">MCCAQAKTETNGTSIWFRPLGPPIRNRLSRFRARVQIAGYRTGARQKLRNIGLSSHNGCLIDSRLTKKQSRPMTLVLRQQRHPIPPKRSSFPLSGGSHRSVNSTLYDLPEDVLIYTIVLLSLSDVLLLRQTWNRFRALKRLHFVWTDAFKLDILANDYHCPPPPYRSRALHVSHLWTSVLLACRLSSNPEERDEFLGSPISESKYVPGPGRQHKLVLTIWDIPRYQMITERHDIHCDEAERRPRDDDGALHEIRSVETDLRLVNITGDVIAPSDDVSKTVIYNWKTDERVCLYIVGDISSRRGALRCTDVILSKRAPAVWIPTYDHVMVSRWEEHDGCETLITAVFPGPLNPTAEVRVLELCSNAINNWTALDYDEDLGIIALGSAFRKILISASVAHYVEGLLSRYRVHQGYLFSELANFESSIVSGTPWMRRSGTNEFLILFLAMFPRLRRLSPPNSDSGKRLAATRAEEERENIV</sequence>
<feature type="region of interest" description="Disordered" evidence="1">
    <location>
        <begin position="457"/>
        <end position="478"/>
    </location>
</feature>
<dbReference type="Proteomes" id="UP000217790">
    <property type="component" value="Unassembled WGS sequence"/>
</dbReference>
<evidence type="ECO:0000313" key="4">
    <source>
        <dbReference type="Proteomes" id="UP000217790"/>
    </source>
</evidence>
<evidence type="ECO:0000259" key="2">
    <source>
        <dbReference type="PROSITE" id="PS50181"/>
    </source>
</evidence>
<evidence type="ECO:0000256" key="1">
    <source>
        <dbReference type="SAM" id="MobiDB-lite"/>
    </source>
</evidence>
<dbReference type="AlphaFoldDB" id="A0A2H3D5Q2"/>
<dbReference type="PROSITE" id="PS50181">
    <property type="entry name" value="FBOX"/>
    <property type="match status" value="1"/>
</dbReference>